<name>A0A2K8SFX7_9MOLU</name>
<dbReference type="PANTHER" id="PTHR10353:SF136">
    <property type="entry name" value="ARYL-PHOSPHO-BETA-D-GLUCOSIDASE BGLC"/>
    <property type="match status" value="1"/>
</dbReference>
<gene>
    <name evidence="5" type="primary">bglA</name>
    <name evidence="5" type="ORF">SFLOR_v1c06820</name>
</gene>
<proteinExistence type="inferred from homology"/>
<dbReference type="PROSITE" id="PS00653">
    <property type="entry name" value="GLYCOSYL_HYDROL_F1_2"/>
    <property type="match status" value="1"/>
</dbReference>
<dbReference type="AlphaFoldDB" id="A0A2K8SFX7"/>
<dbReference type="GO" id="GO:0016052">
    <property type="term" value="P:carbohydrate catabolic process"/>
    <property type="evidence" value="ECO:0007669"/>
    <property type="project" value="TreeGrafter"/>
</dbReference>
<dbReference type="InterPro" id="IPR033132">
    <property type="entry name" value="GH_1_N_CS"/>
</dbReference>
<dbReference type="Pfam" id="PF00232">
    <property type="entry name" value="Glyco_hydro_1"/>
    <property type="match status" value="1"/>
</dbReference>
<evidence type="ECO:0000256" key="4">
    <source>
        <dbReference type="RuleBase" id="RU003690"/>
    </source>
</evidence>
<keyword evidence="2" id="KW-0378">Hydrolase</keyword>
<dbReference type="InterPro" id="IPR017853">
    <property type="entry name" value="GH"/>
</dbReference>
<evidence type="ECO:0000313" key="6">
    <source>
        <dbReference type="Proteomes" id="UP000231823"/>
    </source>
</evidence>
<dbReference type="GO" id="GO:0008422">
    <property type="term" value="F:beta-glucosidase activity"/>
    <property type="evidence" value="ECO:0007669"/>
    <property type="project" value="TreeGrafter"/>
</dbReference>
<sequence>MLLKKNKFPKDFLWGASISAFQAEGAYNQDGKGLSIQDVKKYGEQIADFKVASDFYHKFKDDIKLLKEMGIKSFRFSIAWSRIIPDGDGEINEKGIKFYEELIDELIKNDIEPIPTLYHFDLPLSLSERGGWSNRELTVNAYLKYVETLFKHFSQKVKYWITFNEQNVIIMIGNKVAMLNGGKSSLTEKELYQQSHHMFIAQAKAVELLRKYNSNAKIGPALNNVCIYPNSNKPEDYLAAQNASVMRNWYYLDAIVRGIYNPIAKKYFIDNDLMPEILNDDFEILKKGKPDFLSINYYTSGTVQENIKNTSEQVKIDQQTMFDINGLFSYAQNDKLEKTEYGWNTDPVGFRITLREVYERYNLPLMISENGIGLTEELENDTVNDMQRIEYYSKHIEQLQLAISEGVEVIAYNPWSAIDVVSSHQGFKKRYGFIFVDRTEKDLKELKRYKKKSFFWYKDLISKNGDIF</sequence>
<reference evidence="5 6" key="1">
    <citation type="submission" date="2017-12" db="EMBL/GenBank/DDBJ databases">
        <title>Complete genome sequence of Spiroplasma floricola 23-6 (ATCC 29989).</title>
        <authorList>
            <person name="Tsai Y.-M."/>
            <person name="Wu P.-S."/>
            <person name="Lo W.-S."/>
            <person name="Kuo C.-H."/>
        </authorList>
    </citation>
    <scope>NUCLEOTIDE SEQUENCE [LARGE SCALE GENOMIC DNA]</scope>
    <source>
        <strain evidence="5 6">23-6</strain>
    </source>
</reference>
<protein>
    <submittedName>
        <fullName evidence="5">6-phospho-beta-glucosidase</fullName>
    </submittedName>
</protein>
<evidence type="ECO:0000313" key="5">
    <source>
        <dbReference type="EMBL" id="AUB31730.1"/>
    </source>
</evidence>
<keyword evidence="6" id="KW-1185">Reference proteome</keyword>
<evidence type="ECO:0000256" key="2">
    <source>
        <dbReference type="ARBA" id="ARBA00022801"/>
    </source>
</evidence>
<dbReference type="SUPFAM" id="SSF51445">
    <property type="entry name" value="(Trans)glycosidases"/>
    <property type="match status" value="1"/>
</dbReference>
<dbReference type="GO" id="GO:0005829">
    <property type="term" value="C:cytosol"/>
    <property type="evidence" value="ECO:0007669"/>
    <property type="project" value="TreeGrafter"/>
</dbReference>
<dbReference type="FunFam" id="3.20.20.80:FF:000004">
    <property type="entry name" value="Beta-glucosidase 6-phospho-beta-glucosidase"/>
    <property type="match status" value="1"/>
</dbReference>
<dbReference type="PANTHER" id="PTHR10353">
    <property type="entry name" value="GLYCOSYL HYDROLASE"/>
    <property type="match status" value="1"/>
</dbReference>
<dbReference type="InterPro" id="IPR001360">
    <property type="entry name" value="Glyco_hydro_1"/>
</dbReference>
<dbReference type="EMBL" id="CP025057">
    <property type="protein sequence ID" value="AUB31730.1"/>
    <property type="molecule type" value="Genomic_DNA"/>
</dbReference>
<keyword evidence="3" id="KW-0326">Glycosidase</keyword>
<dbReference type="KEGG" id="sfz:SFLOR_v1c06820"/>
<accession>A0A2K8SFX7</accession>
<evidence type="ECO:0000256" key="1">
    <source>
        <dbReference type="ARBA" id="ARBA00010838"/>
    </source>
</evidence>
<comment type="similarity">
    <text evidence="1 4">Belongs to the glycosyl hydrolase 1 family.</text>
</comment>
<evidence type="ECO:0000256" key="3">
    <source>
        <dbReference type="ARBA" id="ARBA00023295"/>
    </source>
</evidence>
<dbReference type="PRINTS" id="PR00131">
    <property type="entry name" value="GLHYDRLASE1"/>
</dbReference>
<dbReference type="Gene3D" id="3.20.20.80">
    <property type="entry name" value="Glycosidases"/>
    <property type="match status" value="1"/>
</dbReference>
<organism evidence="5 6">
    <name type="scientific">Spiroplasma floricola 23-6</name>
    <dbReference type="NCBI Taxonomy" id="1336749"/>
    <lineage>
        <taxon>Bacteria</taxon>
        <taxon>Bacillati</taxon>
        <taxon>Mycoplasmatota</taxon>
        <taxon>Mollicutes</taxon>
        <taxon>Entomoplasmatales</taxon>
        <taxon>Spiroplasmataceae</taxon>
        <taxon>Spiroplasma</taxon>
    </lineage>
</organism>
<dbReference type="Proteomes" id="UP000231823">
    <property type="component" value="Chromosome"/>
</dbReference>
<dbReference type="OrthoDB" id="391810at2"/>
<dbReference type="RefSeq" id="WP_100916708.1">
    <property type="nucleotide sequence ID" value="NZ_CP025057.1"/>
</dbReference>